<dbReference type="Pfam" id="PF00581">
    <property type="entry name" value="Rhodanese"/>
    <property type="match status" value="1"/>
</dbReference>
<dbReference type="EMBL" id="NEDP02005420">
    <property type="protein sequence ID" value="OWF41142.1"/>
    <property type="molecule type" value="Genomic_DNA"/>
</dbReference>
<dbReference type="InterPro" id="IPR001763">
    <property type="entry name" value="Rhodanese-like_dom"/>
</dbReference>
<name>A0A210PXF3_MIZYE</name>
<evidence type="ECO:0000256" key="1">
    <source>
        <dbReference type="SAM" id="MobiDB-lite"/>
    </source>
</evidence>
<evidence type="ECO:0000313" key="3">
    <source>
        <dbReference type="EMBL" id="OWF41142.1"/>
    </source>
</evidence>
<dbReference type="Proteomes" id="UP000242188">
    <property type="component" value="Unassembled WGS sequence"/>
</dbReference>
<evidence type="ECO:0000259" key="2">
    <source>
        <dbReference type="PROSITE" id="PS50206"/>
    </source>
</evidence>
<keyword evidence="4" id="KW-1185">Reference proteome</keyword>
<feature type="compositionally biased region" description="Polar residues" evidence="1">
    <location>
        <begin position="44"/>
        <end position="59"/>
    </location>
</feature>
<dbReference type="AlphaFoldDB" id="A0A210PXF3"/>
<organism evidence="3 4">
    <name type="scientific">Mizuhopecten yessoensis</name>
    <name type="common">Japanese scallop</name>
    <name type="synonym">Patinopecten yessoensis</name>
    <dbReference type="NCBI Taxonomy" id="6573"/>
    <lineage>
        <taxon>Eukaryota</taxon>
        <taxon>Metazoa</taxon>
        <taxon>Spiralia</taxon>
        <taxon>Lophotrochozoa</taxon>
        <taxon>Mollusca</taxon>
        <taxon>Bivalvia</taxon>
        <taxon>Autobranchia</taxon>
        <taxon>Pteriomorphia</taxon>
        <taxon>Pectinida</taxon>
        <taxon>Pectinoidea</taxon>
        <taxon>Pectinidae</taxon>
        <taxon>Mizuhopecten</taxon>
    </lineage>
</organism>
<accession>A0A210PXF3</accession>
<evidence type="ECO:0000313" key="4">
    <source>
        <dbReference type="Proteomes" id="UP000242188"/>
    </source>
</evidence>
<reference evidence="3 4" key="1">
    <citation type="journal article" date="2017" name="Nat. Ecol. Evol.">
        <title>Scallop genome provides insights into evolution of bilaterian karyotype and development.</title>
        <authorList>
            <person name="Wang S."/>
            <person name="Zhang J."/>
            <person name="Jiao W."/>
            <person name="Li J."/>
            <person name="Xun X."/>
            <person name="Sun Y."/>
            <person name="Guo X."/>
            <person name="Huan P."/>
            <person name="Dong B."/>
            <person name="Zhang L."/>
            <person name="Hu X."/>
            <person name="Sun X."/>
            <person name="Wang J."/>
            <person name="Zhao C."/>
            <person name="Wang Y."/>
            <person name="Wang D."/>
            <person name="Huang X."/>
            <person name="Wang R."/>
            <person name="Lv J."/>
            <person name="Li Y."/>
            <person name="Zhang Z."/>
            <person name="Liu B."/>
            <person name="Lu W."/>
            <person name="Hui Y."/>
            <person name="Liang J."/>
            <person name="Zhou Z."/>
            <person name="Hou R."/>
            <person name="Li X."/>
            <person name="Liu Y."/>
            <person name="Li H."/>
            <person name="Ning X."/>
            <person name="Lin Y."/>
            <person name="Zhao L."/>
            <person name="Xing Q."/>
            <person name="Dou J."/>
            <person name="Li Y."/>
            <person name="Mao J."/>
            <person name="Guo H."/>
            <person name="Dou H."/>
            <person name="Li T."/>
            <person name="Mu C."/>
            <person name="Jiang W."/>
            <person name="Fu Q."/>
            <person name="Fu X."/>
            <person name="Miao Y."/>
            <person name="Liu J."/>
            <person name="Yu Q."/>
            <person name="Li R."/>
            <person name="Liao H."/>
            <person name="Li X."/>
            <person name="Kong Y."/>
            <person name="Jiang Z."/>
            <person name="Chourrout D."/>
            <person name="Li R."/>
            <person name="Bao Z."/>
        </authorList>
    </citation>
    <scope>NUCLEOTIDE SEQUENCE [LARGE SCALE GENOMIC DNA]</scope>
    <source>
        <strain evidence="3 4">PY_sf001</strain>
    </source>
</reference>
<feature type="region of interest" description="Disordered" evidence="1">
    <location>
        <begin position="39"/>
        <end position="60"/>
    </location>
</feature>
<sequence>MATGFGMKAVISMMSMKFGSVNDIQTVTLSDWMKDHITHEDQTTKTSSSEPQLQDTSNSRSRRKLVILDCRPEEEYAVSHLEGAIRVDFDKEVNEIVKTLPEHLQPVERLVNTDIVCYCSIGYRSSTVADKLQKYFRKNSGSLPSGPDFPTAVNLEGSLFQWANEGRPMVDSNGQPTSFAHPYNAMWGKLLNAELRKEKL</sequence>
<dbReference type="Gene3D" id="3.40.250.10">
    <property type="entry name" value="Rhodanese-like domain"/>
    <property type="match status" value="1"/>
</dbReference>
<protein>
    <recommendedName>
        <fullName evidence="2">Rhodanese domain-containing protein</fullName>
    </recommendedName>
</protein>
<dbReference type="InterPro" id="IPR036873">
    <property type="entry name" value="Rhodanese-like_dom_sf"/>
</dbReference>
<gene>
    <name evidence="3" type="ORF">KP79_PYT16487</name>
</gene>
<proteinExistence type="predicted"/>
<comment type="caution">
    <text evidence="3">The sequence shown here is derived from an EMBL/GenBank/DDBJ whole genome shotgun (WGS) entry which is preliminary data.</text>
</comment>
<dbReference type="CDD" id="cd00158">
    <property type="entry name" value="RHOD"/>
    <property type="match status" value="1"/>
</dbReference>
<dbReference type="OrthoDB" id="566238at2759"/>
<dbReference type="SUPFAM" id="SSF52821">
    <property type="entry name" value="Rhodanese/Cell cycle control phosphatase"/>
    <property type="match status" value="1"/>
</dbReference>
<dbReference type="SMART" id="SM00450">
    <property type="entry name" value="RHOD"/>
    <property type="match status" value="1"/>
</dbReference>
<feature type="domain" description="Rhodanese" evidence="2">
    <location>
        <begin position="61"/>
        <end position="171"/>
    </location>
</feature>
<dbReference type="PROSITE" id="PS50206">
    <property type="entry name" value="RHODANESE_3"/>
    <property type="match status" value="1"/>
</dbReference>